<reference evidence="1" key="2">
    <citation type="journal article" date="2021" name="PeerJ">
        <title>Extensive microbial diversity within the chicken gut microbiome revealed by metagenomics and culture.</title>
        <authorList>
            <person name="Gilroy R."/>
            <person name="Ravi A."/>
            <person name="Getino M."/>
            <person name="Pursley I."/>
            <person name="Horton D.L."/>
            <person name="Alikhan N.F."/>
            <person name="Baker D."/>
            <person name="Gharbi K."/>
            <person name="Hall N."/>
            <person name="Watson M."/>
            <person name="Adriaenssens E.M."/>
            <person name="Foster-Nyarko E."/>
            <person name="Jarju S."/>
            <person name="Secka A."/>
            <person name="Antonio M."/>
            <person name="Oren A."/>
            <person name="Chaudhuri R.R."/>
            <person name="La Ragione R."/>
            <person name="Hildebrand F."/>
            <person name="Pallen M.J."/>
        </authorList>
    </citation>
    <scope>NUCLEOTIDE SEQUENCE</scope>
    <source>
        <strain evidence="1">14700</strain>
    </source>
</reference>
<organism evidence="1 2">
    <name type="scientific">Candidatus Ornithospirochaeta stercoravium</name>
    <dbReference type="NCBI Taxonomy" id="2840897"/>
    <lineage>
        <taxon>Bacteria</taxon>
        <taxon>Pseudomonadati</taxon>
        <taxon>Spirochaetota</taxon>
        <taxon>Spirochaetia</taxon>
        <taxon>Spirochaetales</taxon>
        <taxon>Spirochaetaceae</taxon>
        <taxon>Spirochaetaceae incertae sedis</taxon>
        <taxon>Candidatus Ornithospirochaeta</taxon>
    </lineage>
</organism>
<name>A0A9D9IC80_9SPIO</name>
<dbReference type="EMBL" id="JADIMF010000075">
    <property type="protein sequence ID" value="MBO8469108.1"/>
    <property type="molecule type" value="Genomic_DNA"/>
</dbReference>
<protein>
    <submittedName>
        <fullName evidence="1">Uncharacterized protein</fullName>
    </submittedName>
</protein>
<reference evidence="1" key="1">
    <citation type="submission" date="2020-10" db="EMBL/GenBank/DDBJ databases">
        <authorList>
            <person name="Gilroy R."/>
        </authorList>
    </citation>
    <scope>NUCLEOTIDE SEQUENCE</scope>
    <source>
        <strain evidence="1">14700</strain>
    </source>
</reference>
<dbReference type="AlphaFoldDB" id="A0A9D9IC80"/>
<sequence>MYRIGNHHIEQDNTIGVAIKRGTTVFVYGTKGDVLCTKTGDEVIGYPCKTFVIRQGKTIYVHDSTGKLMYAKPSS</sequence>
<accession>A0A9D9IC80</accession>
<evidence type="ECO:0000313" key="2">
    <source>
        <dbReference type="Proteomes" id="UP000810292"/>
    </source>
</evidence>
<evidence type="ECO:0000313" key="1">
    <source>
        <dbReference type="EMBL" id="MBO8469108.1"/>
    </source>
</evidence>
<proteinExistence type="predicted"/>
<comment type="caution">
    <text evidence="1">The sequence shown here is derived from an EMBL/GenBank/DDBJ whole genome shotgun (WGS) entry which is preliminary data.</text>
</comment>
<gene>
    <name evidence="1" type="ORF">IAA72_04925</name>
</gene>
<dbReference type="Proteomes" id="UP000810292">
    <property type="component" value="Unassembled WGS sequence"/>
</dbReference>